<dbReference type="Proteomes" id="UP000811899">
    <property type="component" value="Unassembled WGS sequence"/>
</dbReference>
<organism evidence="1 2">
    <name type="scientific">Geoanaerobacter pelophilus</name>
    <dbReference type="NCBI Taxonomy" id="60036"/>
    <lineage>
        <taxon>Bacteria</taxon>
        <taxon>Pseudomonadati</taxon>
        <taxon>Thermodesulfobacteriota</taxon>
        <taxon>Desulfuromonadia</taxon>
        <taxon>Geobacterales</taxon>
        <taxon>Geobacteraceae</taxon>
        <taxon>Geoanaerobacter</taxon>
    </lineage>
</organism>
<dbReference type="Pfam" id="PF13557">
    <property type="entry name" value="Phenol_MetA_deg"/>
    <property type="match status" value="1"/>
</dbReference>
<proteinExistence type="predicted"/>
<reference evidence="1 2" key="1">
    <citation type="submission" date="2021-05" db="EMBL/GenBank/DDBJ databases">
        <title>The draft genome of Geobacter pelophilus DSM 12255.</title>
        <authorList>
            <person name="Xu Z."/>
            <person name="Masuda Y."/>
            <person name="Itoh H."/>
            <person name="Senoo K."/>
        </authorList>
    </citation>
    <scope>NUCLEOTIDE SEQUENCE [LARGE SCALE GENOMIC DNA]</scope>
    <source>
        <strain evidence="1 2">DSM 12255</strain>
    </source>
</reference>
<dbReference type="InterPro" id="IPR025737">
    <property type="entry name" value="FApF"/>
</dbReference>
<accession>A0AAW4KWG2</accession>
<dbReference type="EMBL" id="JAHCVJ010000001">
    <property type="protein sequence ID" value="MBT0663034.1"/>
    <property type="molecule type" value="Genomic_DNA"/>
</dbReference>
<keyword evidence="2" id="KW-1185">Reference proteome</keyword>
<protein>
    <submittedName>
        <fullName evidence="1">Transporter</fullName>
    </submittedName>
</protein>
<name>A0AAW4KWG2_9BACT</name>
<dbReference type="RefSeq" id="WP_214169811.1">
    <property type="nucleotide sequence ID" value="NZ_JAHCVJ010000001.1"/>
</dbReference>
<evidence type="ECO:0000313" key="2">
    <source>
        <dbReference type="Proteomes" id="UP000811899"/>
    </source>
</evidence>
<sequence>MNLKNSIQIIVSCVLGLVTVLAAPYHVQAEQYIYSVSQGFEFSSGKYGTDTRTDTIFAPLTIFASPTDRLSLSLEIPFVYQSNGNVVSSIARGGMQGGRTTMLSAVGMSGMSGTGSGMSSSSGSMNQSESGLGDITLKVGYILLSEKDSMPQIRPMAFVKFPTADKNKSLGTGEFDEGFAVEITKWLGNWNPFVEAGYTVQGKSTQLALKNYMAYNAGVGYQVADNFRPILLIKGTTPPADGASSLLEVRLKLKFQVTKQTGIDGYIAKGITTNSPDFGTGLSVFYDF</sequence>
<gene>
    <name evidence="1" type="ORF">KI809_01870</name>
</gene>
<dbReference type="AlphaFoldDB" id="A0AAW4KWG2"/>
<comment type="caution">
    <text evidence="1">The sequence shown here is derived from an EMBL/GenBank/DDBJ whole genome shotgun (WGS) entry which is preliminary data.</text>
</comment>
<evidence type="ECO:0000313" key="1">
    <source>
        <dbReference type="EMBL" id="MBT0663034.1"/>
    </source>
</evidence>